<feature type="domain" description="Glycosyl transferase family 1" evidence="1">
    <location>
        <begin position="193"/>
        <end position="362"/>
    </location>
</feature>
<dbReference type="Pfam" id="PF00534">
    <property type="entry name" value="Glycos_transf_1"/>
    <property type="match status" value="1"/>
</dbReference>
<protein>
    <submittedName>
        <fullName evidence="4">Unannotated protein</fullName>
    </submittedName>
</protein>
<evidence type="ECO:0000313" key="2">
    <source>
        <dbReference type="EMBL" id="CAB4637511.1"/>
    </source>
</evidence>
<dbReference type="InterPro" id="IPR001296">
    <property type="entry name" value="Glyco_trans_1"/>
</dbReference>
<dbReference type="InterPro" id="IPR050194">
    <property type="entry name" value="Glycosyltransferase_grp1"/>
</dbReference>
<evidence type="ECO:0000313" key="3">
    <source>
        <dbReference type="EMBL" id="CAB4650077.1"/>
    </source>
</evidence>
<dbReference type="AlphaFoldDB" id="A0A6J6KPI2"/>
<dbReference type="PANTHER" id="PTHR45947">
    <property type="entry name" value="SULFOQUINOVOSYL TRANSFERASE SQD2"/>
    <property type="match status" value="1"/>
</dbReference>
<reference evidence="4" key="1">
    <citation type="submission" date="2020-05" db="EMBL/GenBank/DDBJ databases">
        <authorList>
            <person name="Chiriac C."/>
            <person name="Salcher M."/>
            <person name="Ghai R."/>
            <person name="Kavagutti S V."/>
        </authorList>
    </citation>
    <scope>NUCLEOTIDE SEQUENCE</scope>
</reference>
<dbReference type="EMBL" id="CAEZWF010000011">
    <property type="protein sequence ID" value="CAB4651442.1"/>
    <property type="molecule type" value="Genomic_DNA"/>
</dbReference>
<organism evidence="4">
    <name type="scientific">freshwater metagenome</name>
    <dbReference type="NCBI Taxonomy" id="449393"/>
    <lineage>
        <taxon>unclassified sequences</taxon>
        <taxon>metagenomes</taxon>
        <taxon>ecological metagenomes</taxon>
    </lineage>
</organism>
<dbReference type="EMBL" id="CAEZVW010000006">
    <property type="protein sequence ID" value="CAB4637511.1"/>
    <property type="molecule type" value="Genomic_DNA"/>
</dbReference>
<dbReference type="PANTHER" id="PTHR45947:SF3">
    <property type="entry name" value="SULFOQUINOVOSYL TRANSFERASE SQD2"/>
    <property type="match status" value="1"/>
</dbReference>
<dbReference type="FunFam" id="3.40.50.2000:FF:000069">
    <property type="entry name" value="Alpha-(1-6)-phosphatidylinositol monomannoside mannosyltransferase"/>
    <property type="match status" value="1"/>
</dbReference>
<dbReference type="SUPFAM" id="SSF53756">
    <property type="entry name" value="UDP-Glycosyltransferase/glycogen phosphorylase"/>
    <property type="match status" value="1"/>
</dbReference>
<evidence type="ECO:0000313" key="4">
    <source>
        <dbReference type="EMBL" id="CAB4651442.1"/>
    </source>
</evidence>
<dbReference type="EMBL" id="CAEZWK010000007">
    <property type="protein sequence ID" value="CAB4650077.1"/>
    <property type="molecule type" value="Genomic_DNA"/>
</dbReference>
<dbReference type="Gene3D" id="3.40.50.2000">
    <property type="entry name" value="Glycogen Phosphorylase B"/>
    <property type="match status" value="2"/>
</dbReference>
<proteinExistence type="predicted"/>
<dbReference type="CDD" id="cd03801">
    <property type="entry name" value="GT4_PimA-like"/>
    <property type="match status" value="1"/>
</dbReference>
<gene>
    <name evidence="2" type="ORF">UFOPK2157_00320</name>
    <name evidence="4" type="ORF">UFOPK2228_00598</name>
    <name evidence="3" type="ORF">UFOPK2245_00492</name>
</gene>
<evidence type="ECO:0000259" key="1">
    <source>
        <dbReference type="Pfam" id="PF00534"/>
    </source>
</evidence>
<accession>A0A6J6KPI2</accession>
<name>A0A6J6KPI2_9ZZZZ</name>
<sequence length="382" mass="42557">MASDNEKVLFITNDFGPRTGGIETFIIGLIERRAFASTIVYTSMQENSQEYDANWERMFGVKVIRDSSKILLPTPKVARKVSKLIKAENINTVAFGAAAPLGLLAYSIKRAGVIRIVALTHGHEVWWARVFPFNLLIRRIGRGVDSLTYLGEYTHQMISRALDQRAKLAMVKIAPGIDTQHFSPRNSDDLRTSLKLAEKKVIVCVARLVHRKGQDRLIEAMPEILNAIPNAHLLIVGEGPYRQQLVKRVNQLKMKDDVTFVGRIGYEQLPEYICAGDLFAMPSRSRFWGLEVEGLGISYLEASACGLPVIAGNSGGAPDAVDEGKSGVVVSGVDNDAITKAVIELLRDSDSSKKMGVYGRNWVVEKWRWEIWSEAFEQLLKK</sequence>
<dbReference type="GO" id="GO:0016758">
    <property type="term" value="F:hexosyltransferase activity"/>
    <property type="evidence" value="ECO:0007669"/>
    <property type="project" value="TreeGrafter"/>
</dbReference>